<keyword evidence="1" id="KW-1133">Transmembrane helix</keyword>
<keyword evidence="1" id="KW-0472">Membrane</keyword>
<accession>A0A9E7M7J1</accession>
<organism evidence="2 3">
    <name type="scientific">Klebsiella phage 6939</name>
    <dbReference type="NCBI Taxonomy" id="2912295"/>
    <lineage>
        <taxon>Viruses</taxon>
        <taxon>Duplodnaviria</taxon>
        <taxon>Heunggongvirae</taxon>
        <taxon>Uroviricota</taxon>
        <taxon>Caudoviricetes</taxon>
        <taxon>Autographivirales</taxon>
        <taxon>Autographivirales incertae sedis</taxon>
        <taxon>Reminisvirus</taxon>
        <taxon>Reminisvirus 6939</taxon>
    </lineage>
</organism>
<keyword evidence="3" id="KW-1185">Reference proteome</keyword>
<feature type="transmembrane region" description="Helical" evidence="1">
    <location>
        <begin position="20"/>
        <end position="46"/>
    </location>
</feature>
<name>A0A9E7M7J1_9CAUD</name>
<dbReference type="EMBL" id="OL362271">
    <property type="protein sequence ID" value="URY99239.1"/>
    <property type="molecule type" value="Genomic_DNA"/>
</dbReference>
<proteinExistence type="predicted"/>
<evidence type="ECO:0000256" key="1">
    <source>
        <dbReference type="SAM" id="Phobius"/>
    </source>
</evidence>
<gene>
    <name evidence="2" type="ORF">6939_0060</name>
</gene>
<evidence type="ECO:0008006" key="4">
    <source>
        <dbReference type="Google" id="ProtNLM"/>
    </source>
</evidence>
<dbReference type="Proteomes" id="UP001056005">
    <property type="component" value="Segment"/>
</dbReference>
<keyword evidence="1" id="KW-0812">Transmembrane</keyword>
<evidence type="ECO:0000313" key="3">
    <source>
        <dbReference type="Proteomes" id="UP001056005"/>
    </source>
</evidence>
<evidence type="ECO:0000313" key="2">
    <source>
        <dbReference type="EMBL" id="URY99239.1"/>
    </source>
</evidence>
<protein>
    <recommendedName>
        <fullName evidence="4">Holin</fullName>
    </recommendedName>
</protein>
<reference evidence="2" key="1">
    <citation type="submission" date="2021-11" db="EMBL/GenBank/DDBJ databases">
        <title>The TAILOR 12: Case summaries of 12 patient that have undergone phage therapy for multidrug-resistant infections.</title>
        <authorList>
            <person name="Green S."/>
            <person name="Terwilliger A."/>
            <person name="Clark J."/>
            <person name="Salazar K."/>
            <person name="Maresso A."/>
        </authorList>
    </citation>
    <scope>NUCLEOTIDE SEQUENCE</scope>
</reference>
<sequence>MLHDKVSEAAIELGKNAPPSIVVGLSLLGIPIADWVQLAVLLYTLLQIHVLAKKHINFYQSLLSWLREVLSGSRRKGK</sequence>